<feature type="transmembrane region" description="Helical" evidence="10">
    <location>
        <begin position="246"/>
        <end position="271"/>
    </location>
</feature>
<dbReference type="GO" id="GO:0046875">
    <property type="term" value="F:ephrin receptor binding"/>
    <property type="evidence" value="ECO:0007669"/>
    <property type="project" value="TreeGrafter"/>
</dbReference>
<evidence type="ECO:0000256" key="2">
    <source>
        <dbReference type="ARBA" id="ARBA00022729"/>
    </source>
</evidence>
<dbReference type="PROSITE" id="PS51551">
    <property type="entry name" value="EPHRIN_RBD_2"/>
    <property type="match status" value="1"/>
</dbReference>
<dbReference type="Proteomes" id="UP000694621">
    <property type="component" value="Unplaced"/>
</dbReference>
<protein>
    <recommendedName>
        <fullName evidence="6">Ephrin-B1</fullName>
    </recommendedName>
</protein>
<comment type="caution">
    <text evidence="7">Lacks conserved residue(s) required for the propagation of feature annotation.</text>
</comment>
<dbReference type="GO" id="GO:0048013">
    <property type="term" value="P:ephrin receptor signaling pathway"/>
    <property type="evidence" value="ECO:0007669"/>
    <property type="project" value="TreeGrafter"/>
</dbReference>
<dbReference type="Pfam" id="PF00812">
    <property type="entry name" value="Ephrin"/>
    <property type="match status" value="1"/>
</dbReference>
<keyword evidence="2" id="KW-0732">Signal</keyword>
<keyword evidence="10" id="KW-0812">Transmembrane</keyword>
<keyword evidence="4" id="KW-1015">Disulfide bond</keyword>
<dbReference type="InterPro" id="IPR031328">
    <property type="entry name" value="Ephrin"/>
</dbReference>
<evidence type="ECO:0000259" key="11">
    <source>
        <dbReference type="PROSITE" id="PS51551"/>
    </source>
</evidence>
<evidence type="ECO:0000256" key="6">
    <source>
        <dbReference type="ARBA" id="ARBA00040452"/>
    </source>
</evidence>
<dbReference type="GO" id="GO:0007411">
    <property type="term" value="P:axon guidance"/>
    <property type="evidence" value="ECO:0007669"/>
    <property type="project" value="TreeGrafter"/>
</dbReference>
<evidence type="ECO:0000256" key="3">
    <source>
        <dbReference type="ARBA" id="ARBA00023136"/>
    </source>
</evidence>
<dbReference type="InterPro" id="IPR001799">
    <property type="entry name" value="Ephrin_RBD"/>
</dbReference>
<evidence type="ECO:0000256" key="1">
    <source>
        <dbReference type="ARBA" id="ARBA00004370"/>
    </source>
</evidence>
<evidence type="ECO:0000256" key="7">
    <source>
        <dbReference type="PROSITE-ProRule" id="PRU00884"/>
    </source>
</evidence>
<comment type="subcellular location">
    <subcellularLocation>
        <location evidence="1">Membrane</location>
    </subcellularLocation>
</comment>
<evidence type="ECO:0000256" key="8">
    <source>
        <dbReference type="RuleBase" id="RU004375"/>
    </source>
</evidence>
<evidence type="ECO:0000313" key="12">
    <source>
        <dbReference type="Ensembl" id="ENSAMXP00005015532.1"/>
    </source>
</evidence>
<dbReference type="Ensembl" id="ENSAMXT00005017153.1">
    <property type="protein sequence ID" value="ENSAMXP00005015532.1"/>
    <property type="gene ID" value="ENSAMXG00005008176.1"/>
</dbReference>
<evidence type="ECO:0000256" key="4">
    <source>
        <dbReference type="ARBA" id="ARBA00023157"/>
    </source>
</evidence>
<dbReference type="GO" id="GO:0005886">
    <property type="term" value="C:plasma membrane"/>
    <property type="evidence" value="ECO:0007669"/>
    <property type="project" value="TreeGrafter"/>
</dbReference>
<name>A0A8B9HMU2_ASTMX</name>
<keyword evidence="3 8" id="KW-0472">Membrane</keyword>
<evidence type="ECO:0000256" key="9">
    <source>
        <dbReference type="SAM" id="MobiDB-lite"/>
    </source>
</evidence>
<dbReference type="PANTHER" id="PTHR11304:SF17">
    <property type="entry name" value="EPHRIN-B1"/>
    <property type="match status" value="1"/>
</dbReference>
<dbReference type="PANTHER" id="PTHR11304">
    <property type="entry name" value="EPHRIN"/>
    <property type="match status" value="1"/>
</dbReference>
<organism evidence="12 13">
    <name type="scientific">Astyanax mexicanus</name>
    <name type="common">Blind cave fish</name>
    <name type="synonym">Astyanax fasciatus mexicanus</name>
    <dbReference type="NCBI Taxonomy" id="7994"/>
    <lineage>
        <taxon>Eukaryota</taxon>
        <taxon>Metazoa</taxon>
        <taxon>Chordata</taxon>
        <taxon>Craniata</taxon>
        <taxon>Vertebrata</taxon>
        <taxon>Euteleostomi</taxon>
        <taxon>Actinopterygii</taxon>
        <taxon>Neopterygii</taxon>
        <taxon>Teleostei</taxon>
        <taxon>Ostariophysi</taxon>
        <taxon>Characiformes</taxon>
        <taxon>Characoidei</taxon>
        <taxon>Acestrorhamphidae</taxon>
        <taxon>Acestrorhamphinae</taxon>
        <taxon>Astyanax</taxon>
    </lineage>
</organism>
<dbReference type="Gene3D" id="2.60.40.420">
    <property type="entry name" value="Cupredoxins - blue copper proteins"/>
    <property type="match status" value="1"/>
</dbReference>
<feature type="domain" description="Ephrin RBD" evidence="11">
    <location>
        <begin position="73"/>
        <end position="203"/>
    </location>
</feature>
<reference evidence="12" key="1">
    <citation type="submission" date="2025-08" db="UniProtKB">
        <authorList>
            <consortium name="Ensembl"/>
        </authorList>
    </citation>
    <scope>IDENTIFICATION</scope>
</reference>
<feature type="compositionally biased region" description="Basic and acidic residues" evidence="9">
    <location>
        <begin position="211"/>
        <end position="228"/>
    </location>
</feature>
<keyword evidence="10" id="KW-1133">Transmembrane helix</keyword>
<feature type="region of interest" description="Disordered" evidence="9">
    <location>
        <begin position="211"/>
        <end position="236"/>
    </location>
</feature>
<evidence type="ECO:0000313" key="13">
    <source>
        <dbReference type="Proteomes" id="UP000694621"/>
    </source>
</evidence>
<comment type="similarity">
    <text evidence="7 8">Belongs to the ephrin family.</text>
</comment>
<keyword evidence="5" id="KW-0325">Glycoprotein</keyword>
<evidence type="ECO:0000256" key="5">
    <source>
        <dbReference type="ARBA" id="ARBA00023180"/>
    </source>
</evidence>
<dbReference type="AlphaFoldDB" id="A0A8B9HMU2"/>
<proteinExistence type="inferred from homology"/>
<dbReference type="PRINTS" id="PR01347">
    <property type="entry name" value="EPHRIN"/>
</dbReference>
<dbReference type="InterPro" id="IPR008972">
    <property type="entry name" value="Cupredoxin"/>
</dbReference>
<dbReference type="SUPFAM" id="SSF49503">
    <property type="entry name" value="Cupredoxins"/>
    <property type="match status" value="1"/>
</dbReference>
<evidence type="ECO:0000256" key="10">
    <source>
        <dbReference type="SAM" id="Phobius"/>
    </source>
</evidence>
<accession>A0A8B9HMU2</accession>
<sequence length="352" mass="39844">MSCGELGALLLFCFYYLDGRSDQQGIYRASSGFVSVFAFLSQRLSLAMATDSCWRYYIWICVILCKFTLPLAKSLDTIIWNSQNPKFQSGKGLVIYPDIGDKMDIICPKADASQLYEYYKLYLVKKEQAESCSTVLDPYVLVTCNKPEKDIKFTIKFQEFSPNYMGLEFKKNKDYYITCKPENVLLFHRCVCAVRRCFSCLLGEGEALQRPEESERERDRERERDSHGDPINQNQDGVEGILGSKIAVFSAIGAGCVIFLILIIFLVILLIKIRKRSRKPSQPRPAALSLSTLASPKLSGGAGSEPSDIIIPLRTENNYCPHYEKVSGDYGHPVYIVQEMPPQSPANIYYKV</sequence>